<gene>
    <name evidence="3" type="ORF">N288_03995</name>
</gene>
<evidence type="ECO:0000313" key="4">
    <source>
        <dbReference type="Proteomes" id="UP000017805"/>
    </source>
</evidence>
<dbReference type="PATRIC" id="fig|1367477.3.peg.739"/>
<dbReference type="GO" id="GO:0004519">
    <property type="term" value="F:endonuclease activity"/>
    <property type="evidence" value="ECO:0007669"/>
    <property type="project" value="UniProtKB-KW"/>
</dbReference>
<dbReference type="InterPro" id="IPR027417">
    <property type="entry name" value="P-loop_NTPase"/>
</dbReference>
<dbReference type="InterPro" id="IPR041685">
    <property type="entry name" value="AAA_GajA/Old/RecF-like"/>
</dbReference>
<feature type="domain" description="Endonuclease GajA/Old nuclease/RecF-like AAA" evidence="1">
    <location>
        <begin position="141"/>
        <end position="336"/>
    </location>
</feature>
<dbReference type="HOGENOM" id="CLU_017618_2_0_9"/>
<dbReference type="AlphaFoldDB" id="U5L5Y4"/>
<evidence type="ECO:0000259" key="2">
    <source>
        <dbReference type="Pfam" id="PF20469"/>
    </source>
</evidence>
<dbReference type="EMBL" id="CP006643">
    <property type="protein sequence ID" value="AGX02758.1"/>
    <property type="molecule type" value="Genomic_DNA"/>
</dbReference>
<dbReference type="InterPro" id="IPR034139">
    <property type="entry name" value="TOPRIM_OLD"/>
</dbReference>
<dbReference type="InterPro" id="IPR051396">
    <property type="entry name" value="Bact_Antivir_Def_Nuclease"/>
</dbReference>
<dbReference type="CDD" id="cd01026">
    <property type="entry name" value="TOPRIM_OLD"/>
    <property type="match status" value="1"/>
</dbReference>
<accession>U5L5Y4</accession>
<organism evidence="3 4">
    <name type="scientific">Bacillus infantis NRRL B-14911</name>
    <dbReference type="NCBI Taxonomy" id="1367477"/>
    <lineage>
        <taxon>Bacteria</taxon>
        <taxon>Bacillati</taxon>
        <taxon>Bacillota</taxon>
        <taxon>Bacilli</taxon>
        <taxon>Bacillales</taxon>
        <taxon>Bacillaceae</taxon>
        <taxon>Bacillus</taxon>
    </lineage>
</organism>
<dbReference type="SUPFAM" id="SSF52540">
    <property type="entry name" value="P-loop containing nucleoside triphosphate hydrolases"/>
    <property type="match status" value="1"/>
</dbReference>
<dbReference type="STRING" id="1367477.N288_03995"/>
<dbReference type="PANTHER" id="PTHR43581:SF4">
    <property type="entry name" value="ATP_GTP PHOSPHATASE"/>
    <property type="match status" value="1"/>
</dbReference>
<keyword evidence="3" id="KW-0255">Endonuclease</keyword>
<reference evidence="3 4" key="1">
    <citation type="submission" date="2013-07" db="EMBL/GenBank/DDBJ databases">
        <title>Complete genome sequence of Bacillus infantis NRRL B-14911 that has potential to induce cardiac disease by antigenic mimicry.</title>
        <authorList>
            <person name="Massilamany C."/>
            <person name="Smith T.P.L."/>
            <person name="Loy J.D."/>
            <person name="Barletta R."/>
            <person name="Reddy J."/>
        </authorList>
    </citation>
    <scope>NUCLEOTIDE SEQUENCE [LARGE SCALE GENOMIC DNA]</scope>
    <source>
        <strain evidence="3 4">NRRL B-14911</strain>
    </source>
</reference>
<dbReference type="Pfam" id="PF20469">
    <property type="entry name" value="OLD-like_TOPRIM"/>
    <property type="match status" value="1"/>
</dbReference>
<dbReference type="Gene3D" id="3.40.50.300">
    <property type="entry name" value="P-loop containing nucleotide triphosphate hydrolases"/>
    <property type="match status" value="1"/>
</dbReference>
<dbReference type="PANTHER" id="PTHR43581">
    <property type="entry name" value="ATP/GTP PHOSPHATASE"/>
    <property type="match status" value="1"/>
</dbReference>
<keyword evidence="3" id="KW-0540">Nuclease</keyword>
<dbReference type="Pfam" id="PF13175">
    <property type="entry name" value="AAA_15"/>
    <property type="match status" value="2"/>
</dbReference>
<proteinExistence type="predicted"/>
<dbReference type="RefSeq" id="WP_009792077.1">
    <property type="nucleotide sequence ID" value="NC_022524.1"/>
</dbReference>
<keyword evidence="4" id="KW-1185">Reference proteome</keyword>
<dbReference type="Proteomes" id="UP000017805">
    <property type="component" value="Chromosome"/>
</dbReference>
<feature type="domain" description="Endonuclease GajA/Old nuclease/RecF-like AAA" evidence="1">
    <location>
        <begin position="1"/>
        <end position="72"/>
    </location>
</feature>
<name>U5L5Y4_9BACI</name>
<protein>
    <submittedName>
        <fullName evidence="3">Endonuclease</fullName>
    </submittedName>
</protein>
<dbReference type="KEGG" id="bif:N288_03995"/>
<keyword evidence="3" id="KW-0378">Hydrolase</keyword>
<sequence length="603" mass="68577">MKLTKLTIRNFKGIKELALDVENISIIIGPNNCSKSTVLEALCKFGSSDTMLEKNLYHRHNTSNPVSFHATFSDLTDEEINLHGIRASLHEPTGKFIVRAVYRLGEKVERASKLSGNEEHDLGNEGWNGKMGGGKNGTHFLSAFPEVIYIPAVKNANDDIKDSSPYMKTLYALYKDVIRGLDEYKEAKEKTQLLQDKINSHDNEKIKYFEEEVQGFLKEVTSTTIRFSVDVNPLDEIVSTSLKPNFDFNGLETMLAHQGNGVQRTFMLSILKGFKMYMKKYQGEDKGVNRPLIIAIEEPELYLHPHLARVFKETLYSLADEGFFQVLATSHSPNFIDLSKPHRTLAKLSLNEDKNVIVSQVNSDIYGLPSHEKDKFQALLRFNPYVNEIFFAKNVILVEGDTEVVALKLIGEKLVSSGDLDSEIYNRTSVVNCAGKGTMYVVLNVLNNFGIQYTCIHDFDMTEHNKKGEIKTVAALKKVLTLNHKIERLCNVKGNKKFVFQYTFEEEMPPDYEKGSSKSFAAYEYLQGKETIEMPLRLLNIVKSAYGIQLQQELDHKNSTVLEYYNWDNLNQAKSEWVPPDDSEFIISVWKGLNEQEQSEPVE</sequence>
<evidence type="ECO:0000259" key="1">
    <source>
        <dbReference type="Pfam" id="PF13175"/>
    </source>
</evidence>
<evidence type="ECO:0000313" key="3">
    <source>
        <dbReference type="EMBL" id="AGX02758.1"/>
    </source>
</evidence>
<dbReference type="OrthoDB" id="9801813at2"/>
<feature type="domain" description="OLD protein-like TOPRIM" evidence="2">
    <location>
        <begin position="390"/>
        <end position="460"/>
    </location>
</feature>